<dbReference type="Gene3D" id="3.30.360.10">
    <property type="entry name" value="Dihydrodipicolinate Reductase, domain 2"/>
    <property type="match status" value="1"/>
</dbReference>
<dbReference type="InterPro" id="IPR050984">
    <property type="entry name" value="Gfo/Idh/MocA_domain"/>
</dbReference>
<evidence type="ECO:0000313" key="4">
    <source>
        <dbReference type="EMBL" id="AKM53707.1"/>
    </source>
</evidence>
<dbReference type="GO" id="GO:0000166">
    <property type="term" value="F:nucleotide binding"/>
    <property type="evidence" value="ECO:0007669"/>
    <property type="project" value="InterPro"/>
</dbReference>
<dbReference type="AlphaFoldDB" id="A0A0H3XLQ2"/>
<evidence type="ECO:0000259" key="3">
    <source>
        <dbReference type="Pfam" id="PF01408"/>
    </source>
</evidence>
<name>A0A0H3XLQ2_9MOLU</name>
<feature type="domain" description="Gfo/Idh/MocA-like oxidoreductase N-terminal" evidence="3">
    <location>
        <begin position="1"/>
        <end position="121"/>
    </location>
</feature>
<dbReference type="GO" id="GO:0016491">
    <property type="term" value="F:oxidoreductase activity"/>
    <property type="evidence" value="ECO:0007669"/>
    <property type="project" value="UniProtKB-KW"/>
</dbReference>
<evidence type="ECO:0000256" key="1">
    <source>
        <dbReference type="ARBA" id="ARBA00010928"/>
    </source>
</evidence>
<reference evidence="4 5" key="1">
    <citation type="journal article" date="2015" name="Genome Biol. Evol.">
        <title>Found and Lost: The Fates of Horizontally Acquired Genes in Arthropod-Symbiotic Spiroplasma.</title>
        <authorList>
            <person name="Lo W.S."/>
            <person name="Gasparich G.E."/>
            <person name="Kuo C.H."/>
        </authorList>
    </citation>
    <scope>NUCLEOTIDE SEQUENCE [LARGE SCALE GENOMIC DNA]</scope>
    <source>
        <strain evidence="5">TDA-040725-5</strain>
    </source>
</reference>
<dbReference type="PATRIC" id="fig|743698.3.peg.109"/>
<dbReference type="PANTHER" id="PTHR22604:SF105">
    <property type="entry name" value="TRANS-1,2-DIHYDROBENZENE-1,2-DIOL DEHYDROGENASE"/>
    <property type="match status" value="1"/>
</dbReference>
<proteinExistence type="inferred from homology"/>
<keyword evidence="5" id="KW-1185">Reference proteome</keyword>
<sequence>MKVVFIGAGRITRWFLDDIKNTKYHDNIVPYGIYNLTIEQAKEYQAKYQMAKVYHSLEELIDDYANYDLDYIGTSDGTHYEIAKPLLAHKINVYCEKPLALTYHQAKELYELAHQNNVLLFDGIKTGFSKAYQAMKKDLANGIIGEVQYVQASHAKVSTSGKIANPQADDKNFVGFHLAGGMYALFISLDVLGPAKVVNYLNNYYNNVHPAIATSVLNLRHENNGISTVLGSDTLTNDLSAMLLGTKGYIKLGGNLAKYNEDYHKDSCHMAYTYEVYNNQNHLIKTVDLPILTAGEGLCLEIEHVYELLQANEITSPIMTPATSLAIIKILELTNNVNDTKVIKLI</sequence>
<reference evidence="5" key="2">
    <citation type="submission" date="2015-06" db="EMBL/GenBank/DDBJ databases">
        <title>Complete genome sequence of Spiroplasma eriocheiris TDA-040725-5 (DSM 21848).</title>
        <authorList>
            <person name="Lo W.-S."/>
            <person name="Kuo C.-H."/>
        </authorList>
    </citation>
    <scope>NUCLEOTIDE SEQUENCE [LARGE SCALE GENOMIC DNA]</scope>
    <source>
        <strain evidence="5">TDA-040725-5</strain>
    </source>
</reference>
<keyword evidence="2" id="KW-0560">Oxidoreductase</keyword>
<organism evidence="4 5">
    <name type="scientific">Spiroplasma eriocheiris</name>
    <dbReference type="NCBI Taxonomy" id="315358"/>
    <lineage>
        <taxon>Bacteria</taxon>
        <taxon>Bacillati</taxon>
        <taxon>Mycoplasmatota</taxon>
        <taxon>Mollicutes</taxon>
        <taxon>Entomoplasmatales</taxon>
        <taxon>Spiroplasmataceae</taxon>
        <taxon>Spiroplasma</taxon>
    </lineage>
</organism>
<dbReference type="InterPro" id="IPR036291">
    <property type="entry name" value="NAD(P)-bd_dom_sf"/>
</dbReference>
<dbReference type="Proteomes" id="UP000035661">
    <property type="component" value="Chromosome"/>
</dbReference>
<dbReference type="RefSeq" id="WP_047790987.1">
    <property type="nucleotide sequence ID" value="NZ_CP011856.1"/>
</dbReference>
<dbReference type="STRING" id="315358.SERIO_v1c01070"/>
<gene>
    <name evidence="4" type="ORF">SERIO_v1c01070</name>
</gene>
<dbReference type="SUPFAM" id="SSF51735">
    <property type="entry name" value="NAD(P)-binding Rossmann-fold domains"/>
    <property type="match status" value="1"/>
</dbReference>
<dbReference type="InterPro" id="IPR000683">
    <property type="entry name" value="Gfo/Idh/MocA-like_OxRdtase_N"/>
</dbReference>
<evidence type="ECO:0000313" key="5">
    <source>
        <dbReference type="Proteomes" id="UP000035661"/>
    </source>
</evidence>
<dbReference type="KEGG" id="seri:SERIO_v1c01070"/>
<accession>A0A0H3XLQ2</accession>
<dbReference type="Gene3D" id="3.40.50.720">
    <property type="entry name" value="NAD(P)-binding Rossmann-like Domain"/>
    <property type="match status" value="1"/>
</dbReference>
<dbReference type="SUPFAM" id="SSF55347">
    <property type="entry name" value="Glyceraldehyde-3-phosphate dehydrogenase-like, C-terminal domain"/>
    <property type="match status" value="1"/>
</dbReference>
<protein>
    <submittedName>
        <fullName evidence="4">Oxidoreductase</fullName>
    </submittedName>
</protein>
<evidence type="ECO:0000256" key="2">
    <source>
        <dbReference type="ARBA" id="ARBA00023002"/>
    </source>
</evidence>
<dbReference type="EMBL" id="CP011856">
    <property type="protein sequence ID" value="AKM53707.1"/>
    <property type="molecule type" value="Genomic_DNA"/>
</dbReference>
<dbReference type="PANTHER" id="PTHR22604">
    <property type="entry name" value="OXIDOREDUCTASES"/>
    <property type="match status" value="1"/>
</dbReference>
<dbReference type="Pfam" id="PF01408">
    <property type="entry name" value="GFO_IDH_MocA"/>
    <property type="match status" value="1"/>
</dbReference>
<comment type="similarity">
    <text evidence="1">Belongs to the Gfo/Idh/MocA family.</text>
</comment>